<dbReference type="SUPFAM" id="SSF55729">
    <property type="entry name" value="Acyl-CoA N-acyltransferases (Nat)"/>
    <property type="match status" value="1"/>
</dbReference>
<dbReference type="HOGENOM" id="CLU_120432_0_0_6"/>
<dbReference type="GO" id="GO:0016747">
    <property type="term" value="F:acyltransferase activity, transferring groups other than amino-acyl groups"/>
    <property type="evidence" value="ECO:0007669"/>
    <property type="project" value="InterPro"/>
</dbReference>
<dbReference type="Gene3D" id="3.40.630.30">
    <property type="match status" value="1"/>
</dbReference>
<name>Q3BR72_XANE5</name>
<protein>
    <recommendedName>
        <fullName evidence="1">N-acetyltransferase domain-containing protein</fullName>
    </recommendedName>
</protein>
<dbReference type="STRING" id="456327.BJD11_07815"/>
<sequence length="221" mass="24103">MVIGCVEASHCSHALLAYHGGMAGSSLMVQTVRGTQVLPHLDAVAQLRISVFGAWPYLYQGDAAYERDYLAAYAASPDSVFVLARDGDAVIGASTGLPLLDDSDAFHAPFRAAGIDPAGVFYFGESVLLPAYRGQGIGHAFFDRREAHARALGRFASTAFCSVERAPDDPRQPADYRPNDAFWRKRGYAPQPGMRVHLQWAELQHGEIDHSLVVWTRALSQ</sequence>
<dbReference type="AlphaFoldDB" id="Q3BR72"/>
<gene>
    <name evidence="2" type="ordered locus">XCV3010</name>
</gene>
<organism evidence="3">
    <name type="scientific">Xanthomonas euvesicatoria pv. vesicatoria (strain 85-10)</name>
    <name type="common">Xanthomonas campestris pv. vesicatoria</name>
    <dbReference type="NCBI Taxonomy" id="316273"/>
    <lineage>
        <taxon>Bacteria</taxon>
        <taxon>Pseudomonadati</taxon>
        <taxon>Pseudomonadota</taxon>
        <taxon>Gammaproteobacteria</taxon>
        <taxon>Lysobacterales</taxon>
        <taxon>Lysobacteraceae</taxon>
        <taxon>Xanthomonas</taxon>
    </lineage>
</organism>
<evidence type="ECO:0000313" key="3">
    <source>
        <dbReference type="Proteomes" id="UP000007069"/>
    </source>
</evidence>
<reference evidence="2 3" key="1">
    <citation type="journal article" date="2005" name="J. Bacteriol.">
        <title>Insights into genome plasticity and pathogenicity of the plant pathogenic Bacterium Xanthomonas campestris pv. vesicatoria revealed by the complete genome sequence.</title>
        <authorList>
            <person name="Thieme F."/>
            <person name="Koebnik R."/>
            <person name="Bekel T."/>
            <person name="Berger C."/>
            <person name="Boch J."/>
            <person name="Buettner D."/>
            <person name="Caldana C."/>
            <person name="Gaigalat L."/>
            <person name="Goesmann A."/>
            <person name="Kay S."/>
            <person name="Kirchner O."/>
            <person name="Lanz C."/>
            <person name="Linke B."/>
            <person name="McHardy A.C."/>
            <person name="Meyer F."/>
            <person name="Mittenhuber G."/>
            <person name="Nies D.H."/>
            <person name="Niesbach-Kloesgen U."/>
            <person name="Patschkowski T."/>
            <person name="Rueckert C."/>
            <person name="Rupp O."/>
            <person name="Schneicker S."/>
            <person name="Schuster S.C."/>
            <person name="Vorhoelter F.J."/>
            <person name="Weber E."/>
            <person name="Puehler A."/>
            <person name="Bonas U."/>
            <person name="Bartels D."/>
            <person name="Kaiser O."/>
        </authorList>
    </citation>
    <scope>NUCLEOTIDE SEQUENCE [LARGE SCALE GENOMIC DNA]</scope>
    <source>
        <strain evidence="2 3">85-10</strain>
    </source>
</reference>
<dbReference type="InterPro" id="IPR016181">
    <property type="entry name" value="Acyl_CoA_acyltransferase"/>
</dbReference>
<dbReference type="Pfam" id="PF00583">
    <property type="entry name" value="Acetyltransf_1"/>
    <property type="match status" value="1"/>
</dbReference>
<proteinExistence type="predicted"/>
<accession>Q3BR72</accession>
<evidence type="ECO:0000313" key="2">
    <source>
        <dbReference type="EMBL" id="CAJ24712.1"/>
    </source>
</evidence>
<dbReference type="InterPro" id="IPR000182">
    <property type="entry name" value="GNAT_dom"/>
</dbReference>
<dbReference type="PROSITE" id="PS51186">
    <property type="entry name" value="GNAT"/>
    <property type="match status" value="1"/>
</dbReference>
<dbReference type="eggNOG" id="COG0454">
    <property type="taxonomic scope" value="Bacteria"/>
</dbReference>
<feature type="domain" description="N-acetyltransferase" evidence="1">
    <location>
        <begin position="27"/>
        <end position="213"/>
    </location>
</feature>
<dbReference type="CDD" id="cd04301">
    <property type="entry name" value="NAT_SF"/>
    <property type="match status" value="1"/>
</dbReference>
<evidence type="ECO:0000259" key="1">
    <source>
        <dbReference type="PROSITE" id="PS51186"/>
    </source>
</evidence>
<dbReference type="KEGG" id="xcv:XCV3010"/>
<dbReference type="Proteomes" id="UP000007069">
    <property type="component" value="Chromosome"/>
</dbReference>
<dbReference type="EMBL" id="AM039952">
    <property type="protein sequence ID" value="CAJ24712.1"/>
    <property type="molecule type" value="Genomic_DNA"/>
</dbReference>